<feature type="non-terminal residue" evidence="1">
    <location>
        <position position="246"/>
    </location>
</feature>
<proteinExistence type="predicted"/>
<reference evidence="1" key="1">
    <citation type="journal article" date="2015" name="Nature">
        <title>Complex archaea that bridge the gap between prokaryotes and eukaryotes.</title>
        <authorList>
            <person name="Spang A."/>
            <person name="Saw J.H."/>
            <person name="Jorgensen S.L."/>
            <person name="Zaremba-Niedzwiedzka K."/>
            <person name="Martijn J."/>
            <person name="Lind A.E."/>
            <person name="van Eijk R."/>
            <person name="Schleper C."/>
            <person name="Guy L."/>
            <person name="Ettema T.J."/>
        </authorList>
    </citation>
    <scope>NUCLEOTIDE SEQUENCE</scope>
</reference>
<sequence>MPSIYFGCQIDDEISDALRVYRGTLEEIRQRTKDDVAAMKAAVTRLSANKAKAKATIGVGANDQVLWQAVEGGPEGNQISIIYIYLGPDSSSGTVQSRSPSAFVIGTAIYCVLPVVLDGSIYGTMAFALAVWTADPELSALVTGTLVGAGTDPPTIQSQTFLTDGVGTPLTDAEDAANDIARPFGHQTYQELLTAVDIPVVESAADAAKFLRDQNDDFVIINGKLLIVDGTNLVGINALYDVAGQD</sequence>
<organism evidence="1">
    <name type="scientific">marine sediment metagenome</name>
    <dbReference type="NCBI Taxonomy" id="412755"/>
    <lineage>
        <taxon>unclassified sequences</taxon>
        <taxon>metagenomes</taxon>
        <taxon>ecological metagenomes</taxon>
    </lineage>
</organism>
<gene>
    <name evidence="1" type="ORF">LCGC14_2694990</name>
</gene>
<protein>
    <submittedName>
        <fullName evidence="1">Uncharacterized protein</fullName>
    </submittedName>
</protein>
<name>A0A0F8ZHG5_9ZZZZ</name>
<dbReference type="EMBL" id="LAZR01047862">
    <property type="protein sequence ID" value="KKK93228.1"/>
    <property type="molecule type" value="Genomic_DNA"/>
</dbReference>
<comment type="caution">
    <text evidence="1">The sequence shown here is derived from an EMBL/GenBank/DDBJ whole genome shotgun (WGS) entry which is preliminary data.</text>
</comment>
<dbReference type="AlphaFoldDB" id="A0A0F8ZHG5"/>
<accession>A0A0F8ZHG5</accession>
<evidence type="ECO:0000313" key="1">
    <source>
        <dbReference type="EMBL" id="KKK93228.1"/>
    </source>
</evidence>